<evidence type="ECO:0000256" key="1">
    <source>
        <dbReference type="ARBA" id="ARBA00004651"/>
    </source>
</evidence>
<evidence type="ECO:0000256" key="4">
    <source>
        <dbReference type="ARBA" id="ARBA00022989"/>
    </source>
</evidence>
<dbReference type="OrthoDB" id="5819543at2759"/>
<keyword evidence="6 10" id="KW-0472">Membrane</keyword>
<dbReference type="GeneID" id="100887977"/>
<evidence type="ECO:0000259" key="11">
    <source>
        <dbReference type="PROSITE" id="PS50262"/>
    </source>
</evidence>
<feature type="transmembrane region" description="Helical" evidence="10">
    <location>
        <begin position="247"/>
        <end position="266"/>
    </location>
</feature>
<protein>
    <recommendedName>
        <fullName evidence="11">G-protein coupled receptors family 1 profile domain-containing protein</fullName>
    </recommendedName>
</protein>
<dbReference type="InParanoid" id="A0A7M7GFS2"/>
<dbReference type="GO" id="GO:0005886">
    <property type="term" value="C:plasma membrane"/>
    <property type="evidence" value="ECO:0000318"/>
    <property type="project" value="GO_Central"/>
</dbReference>
<name>A0A7M7GFS2_STRPU</name>
<evidence type="ECO:0000313" key="12">
    <source>
        <dbReference type="EnsemblMetazoa" id="XP_003724153"/>
    </source>
</evidence>
<dbReference type="SMART" id="SM01381">
    <property type="entry name" value="7TM_GPCR_Srsx"/>
    <property type="match status" value="1"/>
</dbReference>
<dbReference type="InterPro" id="IPR017452">
    <property type="entry name" value="GPCR_Rhodpsn_7TM"/>
</dbReference>
<dbReference type="EnsemblMetazoa" id="XM_003724105">
    <property type="protein sequence ID" value="XP_003724153"/>
    <property type="gene ID" value="LOC100887977"/>
</dbReference>
<feature type="transmembrane region" description="Helical" evidence="10">
    <location>
        <begin position="191"/>
        <end position="213"/>
    </location>
</feature>
<evidence type="ECO:0000256" key="7">
    <source>
        <dbReference type="ARBA" id="ARBA00023170"/>
    </source>
</evidence>
<accession>A0A7M7GFS2</accession>
<keyword evidence="5 9" id="KW-0297">G-protein coupled receptor</keyword>
<dbReference type="OMA" id="LVACPLQ"/>
<keyword evidence="7 9" id="KW-0675">Receptor</keyword>
<reference evidence="12" key="2">
    <citation type="submission" date="2021-01" db="UniProtKB">
        <authorList>
            <consortium name="EnsemblMetazoa"/>
        </authorList>
    </citation>
    <scope>IDENTIFICATION</scope>
</reference>
<comment type="similarity">
    <text evidence="9">Belongs to the G-protein coupled receptor 1 family.</text>
</comment>
<evidence type="ECO:0000256" key="2">
    <source>
        <dbReference type="ARBA" id="ARBA00022475"/>
    </source>
</evidence>
<organism evidence="12 13">
    <name type="scientific">Strongylocentrotus purpuratus</name>
    <name type="common">Purple sea urchin</name>
    <dbReference type="NCBI Taxonomy" id="7668"/>
    <lineage>
        <taxon>Eukaryota</taxon>
        <taxon>Metazoa</taxon>
        <taxon>Echinodermata</taxon>
        <taxon>Eleutherozoa</taxon>
        <taxon>Echinozoa</taxon>
        <taxon>Echinoidea</taxon>
        <taxon>Euechinoidea</taxon>
        <taxon>Echinacea</taxon>
        <taxon>Camarodonta</taxon>
        <taxon>Echinidea</taxon>
        <taxon>Strongylocentrotidae</taxon>
        <taxon>Strongylocentrotus</taxon>
    </lineage>
</organism>
<dbReference type="PANTHER" id="PTHR24249:SF422">
    <property type="entry name" value="G-PROTEIN COUPLED RECEPTORS FAMILY 1 PROFILE DOMAIN-CONTAINING PROTEIN"/>
    <property type="match status" value="1"/>
</dbReference>
<evidence type="ECO:0000256" key="9">
    <source>
        <dbReference type="RuleBase" id="RU000688"/>
    </source>
</evidence>
<dbReference type="GO" id="GO:0030594">
    <property type="term" value="F:neurotransmitter receptor activity"/>
    <property type="evidence" value="ECO:0000318"/>
    <property type="project" value="GO_Central"/>
</dbReference>
<evidence type="ECO:0000256" key="5">
    <source>
        <dbReference type="ARBA" id="ARBA00023040"/>
    </source>
</evidence>
<keyword evidence="8 9" id="KW-0807">Transducer</keyword>
<dbReference type="Pfam" id="PF00001">
    <property type="entry name" value="7tm_1"/>
    <property type="match status" value="1"/>
</dbReference>
<keyword evidence="4 10" id="KW-1133">Transmembrane helix</keyword>
<dbReference type="FunCoup" id="A0A7M7GFS2">
    <property type="interactions" value="1075"/>
</dbReference>
<dbReference type="PROSITE" id="PS50262">
    <property type="entry name" value="G_PROTEIN_RECEP_F1_2"/>
    <property type="match status" value="1"/>
</dbReference>
<keyword evidence="13" id="KW-1185">Reference proteome</keyword>
<comment type="subcellular location">
    <subcellularLocation>
        <location evidence="1">Cell membrane</location>
        <topology evidence="1">Multi-pass membrane protein</topology>
    </subcellularLocation>
</comment>
<evidence type="ECO:0000256" key="10">
    <source>
        <dbReference type="SAM" id="Phobius"/>
    </source>
</evidence>
<feature type="domain" description="G-protein coupled receptors family 1 profile" evidence="11">
    <location>
        <begin position="42"/>
        <end position="301"/>
    </location>
</feature>
<dbReference type="GO" id="GO:0007187">
    <property type="term" value="P:G protein-coupled receptor signaling pathway, coupled to cyclic nucleotide second messenger"/>
    <property type="evidence" value="ECO:0000318"/>
    <property type="project" value="GO_Central"/>
</dbReference>
<dbReference type="KEGG" id="spu:100887977"/>
<dbReference type="Gene3D" id="1.20.1070.10">
    <property type="entry name" value="Rhodopsin 7-helix transmembrane proteins"/>
    <property type="match status" value="1"/>
</dbReference>
<dbReference type="PROSITE" id="PS00237">
    <property type="entry name" value="G_PROTEIN_RECEP_F1_1"/>
    <property type="match status" value="1"/>
</dbReference>
<dbReference type="GO" id="GO:0007268">
    <property type="term" value="P:chemical synaptic transmission"/>
    <property type="evidence" value="ECO:0000318"/>
    <property type="project" value="GO_Central"/>
</dbReference>
<feature type="transmembrane region" description="Helical" evidence="10">
    <location>
        <begin position="141"/>
        <end position="162"/>
    </location>
</feature>
<keyword evidence="3 9" id="KW-0812">Transmembrane</keyword>
<evidence type="ECO:0000256" key="3">
    <source>
        <dbReference type="ARBA" id="ARBA00022692"/>
    </source>
</evidence>
<feature type="transmembrane region" description="Helical" evidence="10">
    <location>
        <begin position="25"/>
        <end position="50"/>
    </location>
</feature>
<evidence type="ECO:0000313" key="13">
    <source>
        <dbReference type="Proteomes" id="UP000007110"/>
    </source>
</evidence>
<dbReference type="PRINTS" id="PR00237">
    <property type="entry name" value="GPCRRHODOPSN"/>
</dbReference>
<feature type="transmembrane region" description="Helical" evidence="10">
    <location>
        <begin position="281"/>
        <end position="303"/>
    </location>
</feature>
<feature type="transmembrane region" description="Helical" evidence="10">
    <location>
        <begin position="98"/>
        <end position="120"/>
    </location>
</feature>
<keyword evidence="2" id="KW-1003">Cell membrane</keyword>
<dbReference type="InterPro" id="IPR050569">
    <property type="entry name" value="TAAR"/>
</dbReference>
<dbReference type="InterPro" id="IPR000276">
    <property type="entry name" value="GPCR_Rhodpsn"/>
</dbReference>
<dbReference type="Proteomes" id="UP000007110">
    <property type="component" value="Unassembled WGS sequence"/>
</dbReference>
<dbReference type="FunFam" id="1.20.1070.10:FF:000334">
    <property type="entry name" value="Uncharacterized protein"/>
    <property type="match status" value="1"/>
</dbReference>
<dbReference type="GO" id="GO:0004993">
    <property type="term" value="F:G protein-coupled serotonin receptor activity"/>
    <property type="evidence" value="ECO:0000318"/>
    <property type="project" value="GO_Central"/>
</dbReference>
<proteinExistence type="inferred from homology"/>
<evidence type="ECO:0000256" key="8">
    <source>
        <dbReference type="ARBA" id="ARBA00023224"/>
    </source>
</evidence>
<dbReference type="GO" id="GO:0007210">
    <property type="term" value="P:serotonin receptor signaling pathway"/>
    <property type="evidence" value="ECO:0000318"/>
    <property type="project" value="GO_Central"/>
</dbReference>
<feature type="transmembrane region" description="Helical" evidence="10">
    <location>
        <begin position="62"/>
        <end position="86"/>
    </location>
</feature>
<reference evidence="13" key="1">
    <citation type="submission" date="2015-02" db="EMBL/GenBank/DDBJ databases">
        <title>Genome sequencing for Strongylocentrotus purpuratus.</title>
        <authorList>
            <person name="Murali S."/>
            <person name="Liu Y."/>
            <person name="Vee V."/>
            <person name="English A."/>
            <person name="Wang M."/>
            <person name="Skinner E."/>
            <person name="Han Y."/>
            <person name="Muzny D.M."/>
            <person name="Worley K.C."/>
            <person name="Gibbs R.A."/>
        </authorList>
    </citation>
    <scope>NUCLEOTIDE SEQUENCE</scope>
</reference>
<sequence>MDEPIHGCPNKFNQTAGNMTDLRIFLAYTIPMVPLAVCVIVGNSMVIAAVYRKRALRTPTNLILTSLAIADLLTGLVACPLQSFALYEIFTPQATTSIVLTLPYVVFSGIAFLHIVAVTVDRHIAITRPLRYAGLVTHKRVGLGIVFMWVLCVVGLAIRTTVSVVRNRSDGWAIICEADEFETPLARVQTWSILAFISVLTPLLVVFNIRILYIAMKQSKAISGQRDALENLGHPGLQDGRLKAVKTTAMVVGVFLMCWIPIYGYFVVQLANIGGIIFRDVLAVAGLLSVVLSSAVNPCIYCYRDREFRRAFLCKSIRSSKDNISRPQHINESSVFNFSKRSSRALGAVADTDVNYNCLALVQTNATDNLNV</sequence>
<dbReference type="GO" id="GO:0045202">
    <property type="term" value="C:synapse"/>
    <property type="evidence" value="ECO:0007669"/>
    <property type="project" value="GOC"/>
</dbReference>
<dbReference type="PANTHER" id="PTHR24249">
    <property type="entry name" value="HISTAMINE RECEPTOR-RELATED G-PROTEIN COUPLED RECEPTOR"/>
    <property type="match status" value="1"/>
</dbReference>
<dbReference type="AlphaFoldDB" id="A0A7M7GFS2"/>
<dbReference type="SUPFAM" id="SSF81321">
    <property type="entry name" value="Family A G protein-coupled receptor-like"/>
    <property type="match status" value="1"/>
</dbReference>
<evidence type="ECO:0000256" key="6">
    <source>
        <dbReference type="ARBA" id="ARBA00023136"/>
    </source>
</evidence>
<dbReference type="RefSeq" id="XP_003724153.2">
    <property type="nucleotide sequence ID" value="XM_003724105.3"/>
</dbReference>
<dbReference type="GO" id="GO:0030425">
    <property type="term" value="C:dendrite"/>
    <property type="evidence" value="ECO:0000318"/>
    <property type="project" value="GO_Central"/>
</dbReference>